<gene>
    <name evidence="1" type="ORF">Q5Y73_09555</name>
</gene>
<accession>A0ABT9IYG9</accession>
<dbReference type="EMBL" id="JAVAMP010000003">
    <property type="protein sequence ID" value="MDP5274355.1"/>
    <property type="molecule type" value="Genomic_DNA"/>
</dbReference>
<evidence type="ECO:0000313" key="1">
    <source>
        <dbReference type="EMBL" id="MDP5274355.1"/>
    </source>
</evidence>
<evidence type="ECO:0000313" key="2">
    <source>
        <dbReference type="Proteomes" id="UP001231941"/>
    </source>
</evidence>
<keyword evidence="2" id="KW-1185">Reference proteome</keyword>
<reference evidence="1 2" key="1">
    <citation type="submission" date="2023-08" db="EMBL/GenBank/DDBJ databases">
        <authorList>
            <person name="Park J.-S."/>
        </authorList>
    </citation>
    <scope>NUCLEOTIDE SEQUENCE [LARGE SCALE GENOMIC DNA]</scope>
    <source>
        <strain evidence="1 2">2205SS18-9</strain>
    </source>
</reference>
<comment type="caution">
    <text evidence="1">The sequence shown here is derived from an EMBL/GenBank/DDBJ whole genome shotgun (WGS) entry which is preliminary data.</text>
</comment>
<name>A0ABT9IYG9_9BACL</name>
<dbReference type="RefSeq" id="WP_305991666.1">
    <property type="nucleotide sequence ID" value="NZ_JAVAMP010000003.1"/>
</dbReference>
<sequence>MIDLHHILLHLEKQEAVNTMKQIKINSIPYMEKQNAERFIQSLNETAGINEIEEQQDFDRSAFDRFKQKFGGG</sequence>
<organism evidence="1 2">
    <name type="scientific">Chengkuizengella axinellae</name>
    <dbReference type="NCBI Taxonomy" id="3064388"/>
    <lineage>
        <taxon>Bacteria</taxon>
        <taxon>Bacillati</taxon>
        <taxon>Bacillota</taxon>
        <taxon>Bacilli</taxon>
        <taxon>Bacillales</taxon>
        <taxon>Paenibacillaceae</taxon>
        <taxon>Chengkuizengella</taxon>
    </lineage>
</organism>
<proteinExistence type="predicted"/>
<dbReference type="Proteomes" id="UP001231941">
    <property type="component" value="Unassembled WGS sequence"/>
</dbReference>
<protein>
    <submittedName>
        <fullName evidence="1">Uncharacterized protein</fullName>
    </submittedName>
</protein>